<keyword evidence="5" id="KW-0560">Oxidoreductase</keyword>
<evidence type="ECO:0000256" key="4">
    <source>
        <dbReference type="ARBA" id="ARBA00022723"/>
    </source>
</evidence>
<comment type="caution">
    <text evidence="8">The sequence shown here is derived from an EMBL/GenBank/DDBJ whole genome shotgun (WGS) entry which is preliminary data.</text>
</comment>
<dbReference type="PANTHER" id="PTHR47955:SF19">
    <property type="entry name" value="CYTOCHROME P450 71A9-LIKE ISOFORM X1"/>
    <property type="match status" value="1"/>
</dbReference>
<dbReference type="EMBL" id="RDQH01000332">
    <property type="protein sequence ID" value="RXH96160.1"/>
    <property type="molecule type" value="Genomic_DNA"/>
</dbReference>
<organism evidence="8 9">
    <name type="scientific">Malus domestica</name>
    <name type="common">Apple</name>
    <name type="synonym">Pyrus malus</name>
    <dbReference type="NCBI Taxonomy" id="3750"/>
    <lineage>
        <taxon>Eukaryota</taxon>
        <taxon>Viridiplantae</taxon>
        <taxon>Streptophyta</taxon>
        <taxon>Embryophyta</taxon>
        <taxon>Tracheophyta</taxon>
        <taxon>Spermatophyta</taxon>
        <taxon>Magnoliopsida</taxon>
        <taxon>eudicotyledons</taxon>
        <taxon>Gunneridae</taxon>
        <taxon>Pentapetalae</taxon>
        <taxon>rosids</taxon>
        <taxon>fabids</taxon>
        <taxon>Rosales</taxon>
        <taxon>Rosaceae</taxon>
        <taxon>Amygdaloideae</taxon>
        <taxon>Maleae</taxon>
        <taxon>Malus</taxon>
    </lineage>
</organism>
<protein>
    <recommendedName>
        <fullName evidence="10">Cytochrome P450</fullName>
    </recommendedName>
</protein>
<dbReference type="GO" id="GO:0005506">
    <property type="term" value="F:iron ion binding"/>
    <property type="evidence" value="ECO:0007669"/>
    <property type="project" value="InterPro"/>
</dbReference>
<dbReference type="AlphaFoldDB" id="A0A498JKR5"/>
<dbReference type="GO" id="GO:0020037">
    <property type="term" value="F:heme binding"/>
    <property type="evidence" value="ECO:0007669"/>
    <property type="project" value="InterPro"/>
</dbReference>
<evidence type="ECO:0000256" key="7">
    <source>
        <dbReference type="ARBA" id="ARBA00023033"/>
    </source>
</evidence>
<evidence type="ECO:0000313" key="9">
    <source>
        <dbReference type="Proteomes" id="UP000290289"/>
    </source>
</evidence>
<keyword evidence="3" id="KW-0349">Heme</keyword>
<comment type="similarity">
    <text evidence="2">Belongs to the cytochrome P450 family.</text>
</comment>
<accession>A0A498JKR5</accession>
<evidence type="ECO:0000256" key="2">
    <source>
        <dbReference type="ARBA" id="ARBA00010617"/>
    </source>
</evidence>
<evidence type="ECO:0000256" key="5">
    <source>
        <dbReference type="ARBA" id="ARBA00023002"/>
    </source>
</evidence>
<evidence type="ECO:0000256" key="3">
    <source>
        <dbReference type="ARBA" id="ARBA00022617"/>
    </source>
</evidence>
<evidence type="ECO:0008006" key="10">
    <source>
        <dbReference type="Google" id="ProtNLM"/>
    </source>
</evidence>
<gene>
    <name evidence="8" type="ORF">DVH24_008660</name>
</gene>
<dbReference type="PANTHER" id="PTHR47955">
    <property type="entry name" value="CYTOCHROME P450 FAMILY 71 PROTEIN"/>
    <property type="match status" value="1"/>
</dbReference>
<dbReference type="GO" id="GO:0016705">
    <property type="term" value="F:oxidoreductase activity, acting on paired donors, with incorporation or reduction of molecular oxygen"/>
    <property type="evidence" value="ECO:0007669"/>
    <property type="project" value="InterPro"/>
</dbReference>
<evidence type="ECO:0000256" key="1">
    <source>
        <dbReference type="ARBA" id="ARBA00001971"/>
    </source>
</evidence>
<dbReference type="GO" id="GO:0004497">
    <property type="term" value="F:monooxygenase activity"/>
    <property type="evidence" value="ECO:0007669"/>
    <property type="project" value="UniProtKB-KW"/>
</dbReference>
<keyword evidence="9" id="KW-1185">Reference proteome</keyword>
<evidence type="ECO:0000256" key="6">
    <source>
        <dbReference type="ARBA" id="ARBA00023004"/>
    </source>
</evidence>
<keyword evidence="4" id="KW-0479">Metal-binding</keyword>
<name>A0A498JKR5_MALDO</name>
<comment type="cofactor">
    <cofactor evidence="1">
        <name>heme</name>
        <dbReference type="ChEBI" id="CHEBI:30413"/>
    </cofactor>
</comment>
<dbReference type="Proteomes" id="UP000290289">
    <property type="component" value="Chromosome 6"/>
</dbReference>
<reference evidence="8 9" key="1">
    <citation type="submission" date="2018-10" db="EMBL/GenBank/DDBJ databases">
        <title>A high-quality apple genome assembly.</title>
        <authorList>
            <person name="Hu J."/>
        </authorList>
    </citation>
    <scope>NUCLEOTIDE SEQUENCE [LARGE SCALE GENOMIC DNA]</scope>
    <source>
        <strain evidence="9">cv. HFTH1</strain>
        <tissue evidence="8">Young leaf</tissue>
    </source>
</reference>
<dbReference type="Gene3D" id="1.10.630.10">
    <property type="entry name" value="Cytochrome P450"/>
    <property type="match status" value="1"/>
</dbReference>
<proteinExistence type="inferred from homology"/>
<keyword evidence="7" id="KW-0503">Monooxygenase</keyword>
<dbReference type="InterPro" id="IPR036396">
    <property type="entry name" value="Cyt_P450_sf"/>
</dbReference>
<keyword evidence="6" id="KW-0408">Iron</keyword>
<dbReference type="SUPFAM" id="SSF48264">
    <property type="entry name" value="Cytochrome P450"/>
    <property type="match status" value="1"/>
</dbReference>
<evidence type="ECO:0000313" key="8">
    <source>
        <dbReference type="EMBL" id="RXH96160.1"/>
    </source>
</evidence>
<sequence length="91" mass="10532">MTLLSFNPYGEYWREVRKIVIFKLLSAKRVQMFQSVRDEEVGLMLKSTKHCKGPVNISELTLFLANNVLSRLAFGKKYDAEGEIGKNRLHE</sequence>